<feature type="compositionally biased region" description="Polar residues" evidence="1">
    <location>
        <begin position="208"/>
        <end position="223"/>
    </location>
</feature>
<comment type="caution">
    <text evidence="2">The sequence shown here is derived from an EMBL/GenBank/DDBJ whole genome shotgun (WGS) entry which is preliminary data.</text>
</comment>
<evidence type="ECO:0000256" key="1">
    <source>
        <dbReference type="SAM" id="MobiDB-lite"/>
    </source>
</evidence>
<feature type="region of interest" description="Disordered" evidence="1">
    <location>
        <begin position="79"/>
        <end position="112"/>
    </location>
</feature>
<dbReference type="AlphaFoldDB" id="A0A8K0JII1"/>
<feature type="compositionally biased region" description="Pro residues" evidence="1">
    <location>
        <begin position="84"/>
        <end position="93"/>
    </location>
</feature>
<feature type="compositionally biased region" description="Basic and acidic residues" evidence="1">
    <location>
        <begin position="1"/>
        <end position="20"/>
    </location>
</feature>
<reference evidence="2" key="1">
    <citation type="submission" date="2020-04" db="EMBL/GenBank/DDBJ databases">
        <title>Analysis of mating type loci in Filobasidium floriforme.</title>
        <authorList>
            <person name="Nowrousian M."/>
        </authorList>
    </citation>
    <scope>NUCLEOTIDE SEQUENCE</scope>
    <source>
        <strain evidence="2">CBS 6242</strain>
    </source>
</reference>
<dbReference type="EMBL" id="JABELV010000155">
    <property type="protein sequence ID" value="KAG7529191.1"/>
    <property type="molecule type" value="Genomic_DNA"/>
</dbReference>
<feature type="region of interest" description="Disordered" evidence="1">
    <location>
        <begin position="235"/>
        <end position="272"/>
    </location>
</feature>
<feature type="region of interest" description="Disordered" evidence="1">
    <location>
        <begin position="1"/>
        <end position="40"/>
    </location>
</feature>
<name>A0A8K0JII1_9TREE</name>
<protein>
    <submittedName>
        <fullName evidence="2">Uncharacterized protein</fullName>
    </submittedName>
</protein>
<dbReference type="Proteomes" id="UP000812966">
    <property type="component" value="Unassembled WGS sequence"/>
</dbReference>
<sequence>MRDVRPEDGSSSKVDIDLVQRIRSGSSSLRARPSRGAADEDLPIDLDIDSLYRYSYYPHNPIELRPCHLIAHSTDLLANASRKNPPPLDPPHPLQTAHRPRPPLAAKTKSDAQPRWPVHLNHCFGRIILDNICQRPWREVLQPPAVRNMSVAQLGKAVEIGEGILGGTVDLEKLNQESLQMRAKSRSMPGIKGQVNKTMGHAVHAGPQSHSASPTTTISSPNLITAPGLIIDPAELRDLPPEANSTSESRPKNKKKKTIRDYFKSPVEVEVE</sequence>
<feature type="region of interest" description="Disordered" evidence="1">
    <location>
        <begin position="203"/>
        <end position="223"/>
    </location>
</feature>
<proteinExistence type="predicted"/>
<gene>
    <name evidence="2" type="ORF">FFLO_05745</name>
</gene>
<organism evidence="2 3">
    <name type="scientific">Filobasidium floriforme</name>
    <dbReference type="NCBI Taxonomy" id="5210"/>
    <lineage>
        <taxon>Eukaryota</taxon>
        <taxon>Fungi</taxon>
        <taxon>Dikarya</taxon>
        <taxon>Basidiomycota</taxon>
        <taxon>Agaricomycotina</taxon>
        <taxon>Tremellomycetes</taxon>
        <taxon>Filobasidiales</taxon>
        <taxon>Filobasidiaceae</taxon>
        <taxon>Filobasidium</taxon>
    </lineage>
</organism>
<keyword evidence="3" id="KW-1185">Reference proteome</keyword>
<evidence type="ECO:0000313" key="3">
    <source>
        <dbReference type="Proteomes" id="UP000812966"/>
    </source>
</evidence>
<accession>A0A8K0JII1</accession>
<evidence type="ECO:0000313" key="2">
    <source>
        <dbReference type="EMBL" id="KAG7529191.1"/>
    </source>
</evidence>